<evidence type="ECO:0000259" key="8">
    <source>
        <dbReference type="Pfam" id="PF02753"/>
    </source>
</evidence>
<organism evidence="9 10">
    <name type="scientific">Paraherbaspirillum soli</name>
    <dbReference type="NCBI Taxonomy" id="631222"/>
    <lineage>
        <taxon>Bacteria</taxon>
        <taxon>Pseudomonadati</taxon>
        <taxon>Pseudomonadota</taxon>
        <taxon>Betaproteobacteria</taxon>
        <taxon>Burkholderiales</taxon>
        <taxon>Oxalobacteraceae</taxon>
        <taxon>Paraherbaspirillum</taxon>
    </lineage>
</organism>
<gene>
    <name evidence="9" type="ORF">ACFPM8_20160</name>
</gene>
<evidence type="ECO:0000256" key="4">
    <source>
        <dbReference type="ARBA" id="ARBA00022764"/>
    </source>
</evidence>
<feature type="chain" id="PRO_5046596120" evidence="6">
    <location>
        <begin position="26"/>
        <end position="250"/>
    </location>
</feature>
<dbReference type="InterPro" id="IPR016148">
    <property type="entry name" value="Pili_assmbl_chaperone_C"/>
</dbReference>
<evidence type="ECO:0000256" key="1">
    <source>
        <dbReference type="ARBA" id="ARBA00004418"/>
    </source>
</evidence>
<evidence type="ECO:0000256" key="3">
    <source>
        <dbReference type="ARBA" id="ARBA00022729"/>
    </source>
</evidence>
<feature type="domain" description="Pili assembly chaperone N-terminal" evidence="7">
    <location>
        <begin position="26"/>
        <end position="142"/>
    </location>
</feature>
<accession>A0ABW0MDN3</accession>
<dbReference type="EMBL" id="JBHSMT010000030">
    <property type="protein sequence ID" value="MFC5476284.1"/>
    <property type="molecule type" value="Genomic_DNA"/>
</dbReference>
<evidence type="ECO:0000256" key="6">
    <source>
        <dbReference type="SAM" id="SignalP"/>
    </source>
</evidence>
<keyword evidence="3 6" id="KW-0732">Signal</keyword>
<feature type="domain" description="Pili assembly chaperone C-terminal" evidence="8">
    <location>
        <begin position="170"/>
        <end position="232"/>
    </location>
</feature>
<comment type="subcellular location">
    <subcellularLocation>
        <location evidence="1">Periplasm</location>
    </subcellularLocation>
</comment>
<keyword evidence="4" id="KW-0574">Periplasm</keyword>
<dbReference type="InterPro" id="IPR036316">
    <property type="entry name" value="Pili_assmbl_chap_C_dom_sf"/>
</dbReference>
<dbReference type="InterPro" id="IPR001829">
    <property type="entry name" value="Pili_assmbl_chaperone_bac"/>
</dbReference>
<comment type="caution">
    <text evidence="9">The sequence shown here is derived from an EMBL/GenBank/DDBJ whole genome shotgun (WGS) entry which is preliminary data.</text>
</comment>
<dbReference type="PRINTS" id="PR00969">
    <property type="entry name" value="CHAPERONPILI"/>
</dbReference>
<dbReference type="Pfam" id="PF02753">
    <property type="entry name" value="PapD_C"/>
    <property type="match status" value="1"/>
</dbReference>
<dbReference type="Pfam" id="PF00345">
    <property type="entry name" value="PapD_N"/>
    <property type="match status" value="1"/>
</dbReference>
<evidence type="ECO:0000313" key="10">
    <source>
        <dbReference type="Proteomes" id="UP001596045"/>
    </source>
</evidence>
<dbReference type="SUPFAM" id="SSF49354">
    <property type="entry name" value="PapD-like"/>
    <property type="match status" value="1"/>
</dbReference>
<dbReference type="InterPro" id="IPR050643">
    <property type="entry name" value="Periplasmic_pilus_chap"/>
</dbReference>
<dbReference type="PANTHER" id="PTHR30251:SF2">
    <property type="entry name" value="FIMBRIAL CHAPERONE YADV-RELATED"/>
    <property type="match status" value="1"/>
</dbReference>
<evidence type="ECO:0000256" key="2">
    <source>
        <dbReference type="ARBA" id="ARBA00007399"/>
    </source>
</evidence>
<evidence type="ECO:0000256" key="5">
    <source>
        <dbReference type="ARBA" id="ARBA00023186"/>
    </source>
</evidence>
<dbReference type="InterPro" id="IPR013783">
    <property type="entry name" value="Ig-like_fold"/>
</dbReference>
<feature type="signal peptide" evidence="6">
    <location>
        <begin position="1"/>
        <end position="25"/>
    </location>
</feature>
<dbReference type="PANTHER" id="PTHR30251">
    <property type="entry name" value="PILUS ASSEMBLY CHAPERONE"/>
    <property type="match status" value="1"/>
</dbReference>
<dbReference type="Proteomes" id="UP001596045">
    <property type="component" value="Unassembled WGS sequence"/>
</dbReference>
<dbReference type="InterPro" id="IPR008962">
    <property type="entry name" value="PapD-like_sf"/>
</dbReference>
<dbReference type="InterPro" id="IPR016147">
    <property type="entry name" value="Pili_assmbl_chaperone_N"/>
</dbReference>
<dbReference type="RefSeq" id="WP_379000338.1">
    <property type="nucleotide sequence ID" value="NZ_JBHSMT010000030.1"/>
</dbReference>
<dbReference type="SUPFAM" id="SSF49584">
    <property type="entry name" value="Periplasmic chaperone C-domain"/>
    <property type="match status" value="1"/>
</dbReference>
<name>A0ABW0MDN3_9BURK</name>
<dbReference type="Gene3D" id="2.60.40.10">
    <property type="entry name" value="Immunoglobulins"/>
    <property type="match status" value="2"/>
</dbReference>
<keyword evidence="5" id="KW-0143">Chaperone</keyword>
<evidence type="ECO:0000259" key="7">
    <source>
        <dbReference type="Pfam" id="PF00345"/>
    </source>
</evidence>
<keyword evidence="10" id="KW-1185">Reference proteome</keyword>
<sequence>MNTHRTRRLLAGCILSCCAIQSASAGVVVGATRVIFEEKQREASVPIKNADKSPFVVQAWVDTAAESDQKKAPFFVTPPLSRLDPGKENLLRIMRTRSNLPTDRESVFGMNIKEIPEASDKQNVLQIAIHTRIKLFYRPAGLEGNAAEAAQKLSWQLVPAEGGKGLALRVHNPTPFHVTFASVKLNGAAHEDLDLETAPPLTDVSYPVKSLKAIPAQPLSVSFQTINDYGATGNAAQAEVRSGAAAAKTD</sequence>
<reference evidence="10" key="1">
    <citation type="journal article" date="2019" name="Int. J. Syst. Evol. Microbiol.">
        <title>The Global Catalogue of Microorganisms (GCM) 10K type strain sequencing project: providing services to taxonomists for standard genome sequencing and annotation.</title>
        <authorList>
            <consortium name="The Broad Institute Genomics Platform"/>
            <consortium name="The Broad Institute Genome Sequencing Center for Infectious Disease"/>
            <person name="Wu L."/>
            <person name="Ma J."/>
        </authorList>
    </citation>
    <scope>NUCLEOTIDE SEQUENCE [LARGE SCALE GENOMIC DNA]</scope>
    <source>
        <strain evidence="10">JCM 17066</strain>
    </source>
</reference>
<comment type="similarity">
    <text evidence="2">Belongs to the periplasmic pilus chaperone family.</text>
</comment>
<protein>
    <submittedName>
        <fullName evidence="9">Molecular chaperone</fullName>
    </submittedName>
</protein>
<proteinExistence type="inferred from homology"/>
<evidence type="ECO:0000313" key="9">
    <source>
        <dbReference type="EMBL" id="MFC5476284.1"/>
    </source>
</evidence>